<dbReference type="EMBL" id="CAJNOQ010023675">
    <property type="protein sequence ID" value="CAF1518537.1"/>
    <property type="molecule type" value="Genomic_DNA"/>
</dbReference>
<keyword evidence="3" id="KW-1185">Reference proteome</keyword>
<comment type="caution">
    <text evidence="1">The sequence shown here is derived from an EMBL/GenBank/DDBJ whole genome shotgun (WGS) entry which is preliminary data.</text>
</comment>
<reference evidence="1" key="1">
    <citation type="submission" date="2021-02" db="EMBL/GenBank/DDBJ databases">
        <authorList>
            <person name="Nowell W R."/>
        </authorList>
    </citation>
    <scope>NUCLEOTIDE SEQUENCE</scope>
</reference>
<protein>
    <submittedName>
        <fullName evidence="1">Uncharacterized protein</fullName>
    </submittedName>
</protein>
<proteinExistence type="predicted"/>
<accession>A0A815UE26</accession>
<sequence>MIDRRPVYFAEPAWPAWSVPGLKIAACALKIALAHDLTKCDFADVRAIDPTALPTITFIQACKEYVSCGVNNIAEAC</sequence>
<dbReference type="Proteomes" id="UP000681722">
    <property type="component" value="Unassembled WGS sequence"/>
</dbReference>
<gene>
    <name evidence="1" type="ORF">GPM918_LOCUS37444</name>
    <name evidence="2" type="ORF">SRO942_LOCUS38209</name>
</gene>
<dbReference type="EMBL" id="CAJOBC010089220">
    <property type="protein sequence ID" value="CAF4378187.1"/>
    <property type="molecule type" value="Genomic_DNA"/>
</dbReference>
<name>A0A815UE26_9BILA</name>
<evidence type="ECO:0000313" key="1">
    <source>
        <dbReference type="EMBL" id="CAF1518537.1"/>
    </source>
</evidence>
<dbReference type="AlphaFoldDB" id="A0A815UE26"/>
<dbReference type="Proteomes" id="UP000663829">
    <property type="component" value="Unassembled WGS sequence"/>
</dbReference>
<organism evidence="1 3">
    <name type="scientific">Didymodactylos carnosus</name>
    <dbReference type="NCBI Taxonomy" id="1234261"/>
    <lineage>
        <taxon>Eukaryota</taxon>
        <taxon>Metazoa</taxon>
        <taxon>Spiralia</taxon>
        <taxon>Gnathifera</taxon>
        <taxon>Rotifera</taxon>
        <taxon>Eurotatoria</taxon>
        <taxon>Bdelloidea</taxon>
        <taxon>Philodinida</taxon>
        <taxon>Philodinidae</taxon>
        <taxon>Didymodactylos</taxon>
    </lineage>
</organism>
<evidence type="ECO:0000313" key="3">
    <source>
        <dbReference type="Proteomes" id="UP000663829"/>
    </source>
</evidence>
<evidence type="ECO:0000313" key="2">
    <source>
        <dbReference type="EMBL" id="CAF4378187.1"/>
    </source>
</evidence>